<feature type="compositionally biased region" description="Basic and acidic residues" evidence="1">
    <location>
        <begin position="49"/>
        <end position="58"/>
    </location>
</feature>
<feature type="region of interest" description="Disordered" evidence="1">
    <location>
        <begin position="139"/>
        <end position="173"/>
    </location>
</feature>
<feature type="compositionally biased region" description="Low complexity" evidence="1">
    <location>
        <begin position="239"/>
        <end position="250"/>
    </location>
</feature>
<sequence>MARTVIDDFTPPHAFDDLDYASRVPSQRDFTSFSLGQSTVRVRERRSNRREQPRHKVDSGIAGSQFTPVSVTPDSRVEEKAPTTHEHESWAPHSSSTSTISRFMDRLGTNTQSLSSLRTIPSWRSSLFPNTSKTYAKMEVRHEDEGSHAPDLRPPRGAILMPPPQHSSSSNLQNRSLCLRHQDKVATSHDDEDYLSHTSTSLSNLLARFPRPMANSNEGPSSGSSSSLNTHQSSDDSRASVPSSSEDSYPSPYSVDAIAVFQTPPDKNEGRFFDGRRKRGGVDILENQVQNQVQVIFAEAADGTSASLPSVHIASRHRDVIGSLRRRVKALASSVLLKQRKVPTMFHNERRLPRLDDYDYDSAECDIPCLAYISCLW</sequence>
<evidence type="ECO:0000313" key="2">
    <source>
        <dbReference type="EMBL" id="KAI0300606.1"/>
    </source>
</evidence>
<organism evidence="2 3">
    <name type="scientific">Multifurca ochricompacta</name>
    <dbReference type="NCBI Taxonomy" id="376703"/>
    <lineage>
        <taxon>Eukaryota</taxon>
        <taxon>Fungi</taxon>
        <taxon>Dikarya</taxon>
        <taxon>Basidiomycota</taxon>
        <taxon>Agaricomycotina</taxon>
        <taxon>Agaricomycetes</taxon>
        <taxon>Russulales</taxon>
        <taxon>Russulaceae</taxon>
        <taxon>Multifurca</taxon>
    </lineage>
</organism>
<accession>A0AAD4M3C5</accession>
<feature type="region of interest" description="Disordered" evidence="1">
    <location>
        <begin position="31"/>
        <end position="97"/>
    </location>
</feature>
<feature type="compositionally biased region" description="Basic and acidic residues" evidence="1">
    <location>
        <begin position="139"/>
        <end position="154"/>
    </location>
</feature>
<feature type="compositionally biased region" description="Basic and acidic residues" evidence="1">
    <location>
        <begin position="75"/>
        <end position="90"/>
    </location>
</feature>
<name>A0AAD4M3C5_9AGAM</name>
<gene>
    <name evidence="2" type="ORF">B0F90DRAFT_1817375</name>
</gene>
<dbReference type="AlphaFoldDB" id="A0AAD4M3C5"/>
<dbReference type="EMBL" id="WTXG01000017">
    <property type="protein sequence ID" value="KAI0300606.1"/>
    <property type="molecule type" value="Genomic_DNA"/>
</dbReference>
<evidence type="ECO:0000313" key="3">
    <source>
        <dbReference type="Proteomes" id="UP001203297"/>
    </source>
</evidence>
<feature type="compositionally biased region" description="Polar residues" evidence="1">
    <location>
        <begin position="62"/>
        <end position="73"/>
    </location>
</feature>
<comment type="caution">
    <text evidence="2">The sequence shown here is derived from an EMBL/GenBank/DDBJ whole genome shotgun (WGS) entry which is preliminary data.</text>
</comment>
<protein>
    <submittedName>
        <fullName evidence="2">Uncharacterized protein</fullName>
    </submittedName>
</protein>
<proteinExistence type="predicted"/>
<reference evidence="2" key="1">
    <citation type="journal article" date="2022" name="New Phytol.">
        <title>Evolutionary transition to the ectomycorrhizal habit in the genomes of a hyperdiverse lineage of mushroom-forming fungi.</title>
        <authorList>
            <person name="Looney B."/>
            <person name="Miyauchi S."/>
            <person name="Morin E."/>
            <person name="Drula E."/>
            <person name="Courty P.E."/>
            <person name="Kohler A."/>
            <person name="Kuo A."/>
            <person name="LaButti K."/>
            <person name="Pangilinan J."/>
            <person name="Lipzen A."/>
            <person name="Riley R."/>
            <person name="Andreopoulos W."/>
            <person name="He G."/>
            <person name="Johnson J."/>
            <person name="Nolan M."/>
            <person name="Tritt A."/>
            <person name="Barry K.W."/>
            <person name="Grigoriev I.V."/>
            <person name="Nagy L.G."/>
            <person name="Hibbett D."/>
            <person name="Henrissat B."/>
            <person name="Matheny P.B."/>
            <person name="Labbe J."/>
            <person name="Martin F.M."/>
        </authorList>
    </citation>
    <scope>NUCLEOTIDE SEQUENCE</scope>
    <source>
        <strain evidence="2">BPL690</strain>
    </source>
</reference>
<feature type="compositionally biased region" description="Low complexity" evidence="1">
    <location>
        <begin position="216"/>
        <end position="232"/>
    </location>
</feature>
<dbReference type="Proteomes" id="UP001203297">
    <property type="component" value="Unassembled WGS sequence"/>
</dbReference>
<keyword evidence="3" id="KW-1185">Reference proteome</keyword>
<evidence type="ECO:0000256" key="1">
    <source>
        <dbReference type="SAM" id="MobiDB-lite"/>
    </source>
</evidence>
<feature type="region of interest" description="Disordered" evidence="1">
    <location>
        <begin position="210"/>
        <end position="250"/>
    </location>
</feature>